<dbReference type="NCBIfam" id="TIGR01167">
    <property type="entry name" value="LPXTG_anchor"/>
    <property type="match status" value="1"/>
</dbReference>
<keyword evidence="2" id="KW-1133">Transmembrane helix</keyword>
<keyword evidence="2" id="KW-0812">Transmembrane</keyword>
<evidence type="ECO:0000256" key="1">
    <source>
        <dbReference type="SAM" id="MobiDB-lite"/>
    </source>
</evidence>
<reference evidence="3 4" key="1">
    <citation type="submission" date="2016-07" db="EMBL/GenBank/DDBJ databases">
        <title>Pervasive Adenine N6-methylation of Active Genes in Fungi.</title>
        <authorList>
            <consortium name="DOE Joint Genome Institute"/>
            <person name="Mondo S.J."/>
            <person name="Dannebaum R.O."/>
            <person name="Kuo R.C."/>
            <person name="Labutti K."/>
            <person name="Haridas S."/>
            <person name="Kuo A."/>
            <person name="Salamov A."/>
            <person name="Ahrendt S.R."/>
            <person name="Lipzen A."/>
            <person name="Sullivan W."/>
            <person name="Andreopoulos W.B."/>
            <person name="Clum A."/>
            <person name="Lindquist E."/>
            <person name="Daum C."/>
            <person name="Ramamoorthy G.K."/>
            <person name="Gryganskyi A."/>
            <person name="Culley D."/>
            <person name="Magnuson J.K."/>
            <person name="James T.Y."/>
            <person name="O'Malley M.A."/>
            <person name="Stajich J.E."/>
            <person name="Spatafora J.W."/>
            <person name="Visel A."/>
            <person name="Grigoriev I.V."/>
        </authorList>
    </citation>
    <scope>NUCLEOTIDE SEQUENCE [LARGE SCALE GENOMIC DNA]</scope>
    <source>
        <strain evidence="3 4">CBS 129021</strain>
    </source>
</reference>
<feature type="region of interest" description="Disordered" evidence="1">
    <location>
        <begin position="1"/>
        <end position="47"/>
    </location>
</feature>
<dbReference type="Proteomes" id="UP000193689">
    <property type="component" value="Unassembled WGS sequence"/>
</dbReference>
<proteinExistence type="predicted"/>
<gene>
    <name evidence="3" type="ORF">BCR38DRAFT_483703</name>
</gene>
<evidence type="ECO:0000256" key="2">
    <source>
        <dbReference type="SAM" id="Phobius"/>
    </source>
</evidence>
<organism evidence="3 4">
    <name type="scientific">Pseudomassariella vexata</name>
    <dbReference type="NCBI Taxonomy" id="1141098"/>
    <lineage>
        <taxon>Eukaryota</taxon>
        <taxon>Fungi</taxon>
        <taxon>Dikarya</taxon>
        <taxon>Ascomycota</taxon>
        <taxon>Pezizomycotina</taxon>
        <taxon>Sordariomycetes</taxon>
        <taxon>Xylariomycetidae</taxon>
        <taxon>Amphisphaeriales</taxon>
        <taxon>Pseudomassariaceae</taxon>
        <taxon>Pseudomassariella</taxon>
    </lineage>
</organism>
<dbReference type="EMBL" id="MCFJ01000005">
    <property type="protein sequence ID" value="ORY66045.1"/>
    <property type="molecule type" value="Genomic_DNA"/>
</dbReference>
<dbReference type="InParanoid" id="A0A1Y2E5A8"/>
<protein>
    <submittedName>
        <fullName evidence="3">Uncharacterized protein</fullName>
    </submittedName>
</protein>
<evidence type="ECO:0000313" key="4">
    <source>
        <dbReference type="Proteomes" id="UP000193689"/>
    </source>
</evidence>
<feature type="compositionally biased region" description="Low complexity" evidence="1">
    <location>
        <begin position="29"/>
        <end position="43"/>
    </location>
</feature>
<feature type="region of interest" description="Disordered" evidence="1">
    <location>
        <begin position="64"/>
        <end position="83"/>
    </location>
</feature>
<feature type="transmembrane region" description="Helical" evidence="2">
    <location>
        <begin position="42"/>
        <end position="59"/>
    </location>
</feature>
<accession>A0A1Y2E5A8</accession>
<evidence type="ECO:0000313" key="3">
    <source>
        <dbReference type="EMBL" id="ORY66045.1"/>
    </source>
</evidence>
<dbReference type="RefSeq" id="XP_040717009.1">
    <property type="nucleotide sequence ID" value="XM_040863659.1"/>
</dbReference>
<dbReference type="GeneID" id="63779871"/>
<dbReference type="AlphaFoldDB" id="A0A1Y2E5A8"/>
<comment type="caution">
    <text evidence="3">The sequence shown here is derived from an EMBL/GenBank/DDBJ whole genome shotgun (WGS) entry which is preliminary data.</text>
</comment>
<name>A0A1Y2E5A8_9PEZI</name>
<keyword evidence="4" id="KW-1185">Reference proteome</keyword>
<keyword evidence="2" id="KW-0472">Membrane</keyword>
<sequence length="83" mass="8886">MTYDSTTDDTPGLTFTNSDSNHSVVATVDPTDNSTTGDDTSNSKPTSAGAIIVAALFLFRRRRQREAAKAAMADSNPHPNDRL</sequence>
<feature type="compositionally biased region" description="Polar residues" evidence="1">
    <location>
        <begin position="1"/>
        <end position="24"/>
    </location>
</feature>